<gene>
    <name evidence="3" type="ORF">B0G92_2395</name>
    <name evidence="4" type="ORF">CLV50_1655</name>
</gene>
<keyword evidence="1" id="KW-0732">Signal</keyword>
<feature type="domain" description="PKD" evidence="2">
    <location>
        <begin position="299"/>
        <end position="330"/>
    </location>
</feature>
<dbReference type="SUPFAM" id="SSF52266">
    <property type="entry name" value="SGNH hydrolase"/>
    <property type="match status" value="1"/>
</dbReference>
<accession>A0A497UHC8</accession>
<evidence type="ECO:0000313" key="6">
    <source>
        <dbReference type="Proteomes" id="UP000275027"/>
    </source>
</evidence>
<dbReference type="AlphaFoldDB" id="A0A497UHC8"/>
<evidence type="ECO:0000259" key="2">
    <source>
        <dbReference type="PROSITE" id="PS50093"/>
    </source>
</evidence>
<dbReference type="Gene3D" id="3.40.50.1110">
    <property type="entry name" value="SGNH hydrolase"/>
    <property type="match status" value="1"/>
</dbReference>
<dbReference type="EMBL" id="PJND01000008">
    <property type="protein sequence ID" value="PKW21111.1"/>
    <property type="molecule type" value="Genomic_DNA"/>
</dbReference>
<dbReference type="InterPro" id="IPR000601">
    <property type="entry name" value="PKD_dom"/>
</dbReference>
<reference evidence="4 6" key="2">
    <citation type="submission" date="2018-10" db="EMBL/GenBank/DDBJ databases">
        <title>Genomic Encyclopedia of Archaeal and Bacterial Type Strains, Phase II (KMG-II): from individual species to whole genera.</title>
        <authorList>
            <person name="Goeker M."/>
        </authorList>
    </citation>
    <scope>NUCLEOTIDE SEQUENCE [LARGE SCALE GENOMIC DNA]</scope>
    <source>
        <strain evidence="4 6">DSM 21886</strain>
    </source>
</reference>
<organism evidence="4 6">
    <name type="scientific">Flavobacterium lindanitolerans</name>
    <dbReference type="NCBI Taxonomy" id="428988"/>
    <lineage>
        <taxon>Bacteria</taxon>
        <taxon>Pseudomonadati</taxon>
        <taxon>Bacteroidota</taxon>
        <taxon>Flavobacteriia</taxon>
        <taxon>Flavobacteriales</taxon>
        <taxon>Flavobacteriaceae</taxon>
        <taxon>Flavobacterium</taxon>
    </lineage>
</organism>
<proteinExistence type="predicted"/>
<keyword evidence="5" id="KW-1185">Reference proteome</keyword>
<dbReference type="Proteomes" id="UP000233767">
    <property type="component" value="Unassembled WGS sequence"/>
</dbReference>
<dbReference type="CDD" id="cd00146">
    <property type="entry name" value="PKD"/>
    <property type="match status" value="1"/>
</dbReference>
<dbReference type="InterPro" id="IPR035986">
    <property type="entry name" value="PKD_dom_sf"/>
</dbReference>
<dbReference type="InterPro" id="IPR036514">
    <property type="entry name" value="SGNH_hydro_sf"/>
</dbReference>
<comment type="caution">
    <text evidence="4">The sequence shown here is derived from an EMBL/GenBank/DDBJ whole genome shotgun (WGS) entry which is preliminary data.</text>
</comment>
<protein>
    <submittedName>
        <fullName evidence="3 4">Secreted protein (Por secretion system target)</fullName>
    </submittedName>
</protein>
<evidence type="ECO:0000313" key="4">
    <source>
        <dbReference type="EMBL" id="RLJ30251.1"/>
    </source>
</evidence>
<reference evidence="3 5" key="1">
    <citation type="submission" date="2017-12" db="EMBL/GenBank/DDBJ databases">
        <title>Genomic Encyclopedia of Type Strains, Phase III (KMG-III): the genomes of soil and plant-associated and newly described type strains.</title>
        <authorList>
            <person name="Whitman W."/>
        </authorList>
    </citation>
    <scope>NUCLEOTIDE SEQUENCE [LARGE SCALE GENOMIC DNA]</scope>
    <source>
        <strain evidence="3 5">IP-10</strain>
    </source>
</reference>
<dbReference type="Proteomes" id="UP000275027">
    <property type="component" value="Unassembled WGS sequence"/>
</dbReference>
<dbReference type="InterPro" id="IPR013783">
    <property type="entry name" value="Ig-like_fold"/>
</dbReference>
<dbReference type="Pfam" id="PF18911">
    <property type="entry name" value="PKD_4"/>
    <property type="match status" value="1"/>
</dbReference>
<dbReference type="EMBL" id="RCCB01000011">
    <property type="protein sequence ID" value="RLJ30251.1"/>
    <property type="molecule type" value="Genomic_DNA"/>
</dbReference>
<dbReference type="Pfam" id="PF18962">
    <property type="entry name" value="Por_Secre_tail"/>
    <property type="match status" value="1"/>
</dbReference>
<dbReference type="SUPFAM" id="SSF49299">
    <property type="entry name" value="PKD domain"/>
    <property type="match status" value="1"/>
</dbReference>
<dbReference type="Gene3D" id="2.60.40.10">
    <property type="entry name" value="Immunoglobulins"/>
    <property type="match status" value="1"/>
</dbReference>
<evidence type="ECO:0000256" key="1">
    <source>
        <dbReference type="ARBA" id="ARBA00022729"/>
    </source>
</evidence>
<dbReference type="InterPro" id="IPR026444">
    <property type="entry name" value="Secre_tail"/>
</dbReference>
<dbReference type="PROSITE" id="PS50093">
    <property type="entry name" value="PKD"/>
    <property type="match status" value="1"/>
</dbReference>
<dbReference type="NCBIfam" id="TIGR04183">
    <property type="entry name" value="Por_Secre_tail"/>
    <property type="match status" value="1"/>
</dbReference>
<name>A0A497UHC8_9FLAO</name>
<dbReference type="GO" id="GO:0016788">
    <property type="term" value="F:hydrolase activity, acting on ester bonds"/>
    <property type="evidence" value="ECO:0007669"/>
    <property type="project" value="UniProtKB-ARBA"/>
</dbReference>
<evidence type="ECO:0000313" key="3">
    <source>
        <dbReference type="EMBL" id="PKW21111.1"/>
    </source>
</evidence>
<evidence type="ECO:0000313" key="5">
    <source>
        <dbReference type="Proteomes" id="UP000233767"/>
    </source>
</evidence>
<sequence>MNRFGFSGHLILLHAMKKLILLILLLFMVKASGQNQTRKVLFLGNSYTYVNDLPYIISELAASVGDVLVYDSHLIGGYTLEDHFASTVSLNKIRSQNWDYIILQEQSQRPAFIIPSGFMNGFNNLTTFIKANKPCAQVMSFMTWGYKNGDTQNCSANPAVCTYDGMQTQLTNRYVSMSDLFESEITPVGVVWKHIRENYPSIELYQADGSHPSVAGSYLAACCFYATIFRKNPGQISNNYGLDANTASIIRNAAKTLVFDQMEQWYIGRYVPVSDFDYVIGTGHNEIKINRNETTYRNSFIWDFGDGTTATDRTPTHSYSADGTYTIRLTSYKCFLGQNIESVFERTVNFCAHTNTIYPNLLLCPDETGTLWTQPADSYQWYDETSPINGATNQSLQVEPGRAYRVLTTVNGCSEMSSPMLVDSYMNIEDCRLRLPENKAVEATIFPNPVKDILTIRTNKTLQEISVYDMTGKRITVNQVSPYAYDVSGILKGMYFLRISLENGSYVSTKFIKE</sequence>